<evidence type="ECO:0000313" key="1">
    <source>
        <dbReference type="EMBL" id="ELR69325.1"/>
    </source>
</evidence>
<protein>
    <recommendedName>
        <fullName evidence="3">Lipoprotein</fullName>
    </recommendedName>
</protein>
<dbReference type="PROSITE" id="PS51257">
    <property type="entry name" value="PROKAR_LIPOPROTEIN"/>
    <property type="match status" value="1"/>
</dbReference>
<dbReference type="RefSeq" id="WP_009582268.1">
    <property type="nucleotide sequence ID" value="NZ_AMZN01000074.1"/>
</dbReference>
<comment type="caution">
    <text evidence="1">The sequence shown here is derived from an EMBL/GenBank/DDBJ whole genome shotgun (WGS) entry which is preliminary data.</text>
</comment>
<name>L8JKL1_9BACT</name>
<organism evidence="1 2">
    <name type="scientific">Fulvivirga imtechensis AK7</name>
    <dbReference type="NCBI Taxonomy" id="1237149"/>
    <lineage>
        <taxon>Bacteria</taxon>
        <taxon>Pseudomonadati</taxon>
        <taxon>Bacteroidota</taxon>
        <taxon>Cytophagia</taxon>
        <taxon>Cytophagales</taxon>
        <taxon>Fulvivirgaceae</taxon>
        <taxon>Fulvivirga</taxon>
    </lineage>
</organism>
<evidence type="ECO:0000313" key="2">
    <source>
        <dbReference type="Proteomes" id="UP000011135"/>
    </source>
</evidence>
<gene>
    <name evidence="1" type="ORF">C900_05105</name>
</gene>
<dbReference type="OrthoDB" id="9811934at2"/>
<dbReference type="STRING" id="1237149.C900_05105"/>
<dbReference type="PANTHER" id="PTHR42754:SF1">
    <property type="entry name" value="LIPOPROTEIN"/>
    <property type="match status" value="1"/>
</dbReference>
<keyword evidence="2" id="KW-1185">Reference proteome</keyword>
<accession>L8JKL1</accession>
<sequence>MRLLLVILCISGLALFSCDNEDNVVRRFENYFIKYYGEEGNQYGYDVQKLNSGFIILGHSTSLEMGRQILVVKVDELGNMQWHRQFGGAGEDTPAALRVDAAGNFIIASTIEVAPGDQDIMILKIDSNGVKLDSAIFGYPGKLEVARNITITAEGDFIVTGSTTNVDTSKPGFLASTDLEDIYSIRTNSDLVQYSPADWRRVYGFPGIDRGVEVKQKNDGSFLFFGTTNKPPTSNSQQAGFNMFLFPAGTDGIASSASQLQLFGTLSNEEAQAIIRTSEGGFTMLGTSTGQGLNAPFLARVRSNNDFVSSGTIPVERNVVANSIVEASTGGFIVLGEEIGNGTDTNIYLTRVAANGSVVWSQSFGGLEIDSPGRVLELEDGSIVFVGTVTLDSQAKICLIKTNPIGELKP</sequence>
<dbReference type="AlphaFoldDB" id="L8JKL1"/>
<evidence type="ECO:0008006" key="3">
    <source>
        <dbReference type="Google" id="ProtNLM"/>
    </source>
</evidence>
<reference evidence="1 2" key="1">
    <citation type="submission" date="2012-12" db="EMBL/GenBank/DDBJ databases">
        <title>Genome assembly of Fulvivirga imtechensis AK7.</title>
        <authorList>
            <person name="Nupur N."/>
            <person name="Khatri I."/>
            <person name="Kumar R."/>
            <person name="Subramanian S."/>
            <person name="Pinnaka A."/>
        </authorList>
    </citation>
    <scope>NUCLEOTIDE SEQUENCE [LARGE SCALE GENOMIC DNA]</scope>
    <source>
        <strain evidence="1 2">AK7</strain>
    </source>
</reference>
<dbReference type="PANTHER" id="PTHR42754">
    <property type="entry name" value="ENDOGLUCANASE"/>
    <property type="match status" value="1"/>
</dbReference>
<dbReference type="eggNOG" id="COG1520">
    <property type="taxonomic scope" value="Bacteria"/>
</dbReference>
<dbReference type="EMBL" id="AMZN01000074">
    <property type="protein sequence ID" value="ELR69325.1"/>
    <property type="molecule type" value="Genomic_DNA"/>
</dbReference>
<proteinExistence type="predicted"/>
<dbReference type="Proteomes" id="UP000011135">
    <property type="component" value="Unassembled WGS sequence"/>
</dbReference>